<proteinExistence type="predicted"/>
<keyword evidence="2" id="KW-1185">Reference proteome</keyword>
<dbReference type="EMBL" id="JARKNE010000013">
    <property type="protein sequence ID" value="KAK5772379.1"/>
    <property type="molecule type" value="Genomic_DNA"/>
</dbReference>
<name>A0ABR0MGH6_GOSAR</name>
<dbReference type="Proteomes" id="UP001358586">
    <property type="component" value="Chromosome 13"/>
</dbReference>
<evidence type="ECO:0000313" key="2">
    <source>
        <dbReference type="Proteomes" id="UP001358586"/>
    </source>
</evidence>
<sequence>MKYTTPARHSVGGWDMHLGGLIPDGAEVGLFSKPEPVPTIPEDVEGGLDEEEEDLRFRAYSPSAHMHNVDLSQNDALEFPDLPHRRCDHTRLSLDSGEIKVGREFSNKDSFLAALNNIAS</sequence>
<reference evidence="1 2" key="1">
    <citation type="submission" date="2023-03" db="EMBL/GenBank/DDBJ databases">
        <title>WGS of Gossypium arboreum.</title>
        <authorList>
            <person name="Yu D."/>
        </authorList>
    </citation>
    <scope>NUCLEOTIDE SEQUENCE [LARGE SCALE GENOMIC DNA]</scope>
    <source>
        <tissue evidence="1">Leaf</tissue>
    </source>
</reference>
<accession>A0ABR0MGH6</accession>
<gene>
    <name evidence="1" type="ORF">PVK06_048667</name>
</gene>
<evidence type="ECO:0000313" key="1">
    <source>
        <dbReference type="EMBL" id="KAK5772379.1"/>
    </source>
</evidence>
<organism evidence="1 2">
    <name type="scientific">Gossypium arboreum</name>
    <name type="common">Tree cotton</name>
    <name type="synonym">Gossypium nanking</name>
    <dbReference type="NCBI Taxonomy" id="29729"/>
    <lineage>
        <taxon>Eukaryota</taxon>
        <taxon>Viridiplantae</taxon>
        <taxon>Streptophyta</taxon>
        <taxon>Embryophyta</taxon>
        <taxon>Tracheophyta</taxon>
        <taxon>Spermatophyta</taxon>
        <taxon>Magnoliopsida</taxon>
        <taxon>eudicotyledons</taxon>
        <taxon>Gunneridae</taxon>
        <taxon>Pentapetalae</taxon>
        <taxon>rosids</taxon>
        <taxon>malvids</taxon>
        <taxon>Malvales</taxon>
        <taxon>Malvaceae</taxon>
        <taxon>Malvoideae</taxon>
        <taxon>Gossypium</taxon>
    </lineage>
</organism>
<protein>
    <submittedName>
        <fullName evidence="1">Uncharacterized protein</fullName>
    </submittedName>
</protein>
<comment type="caution">
    <text evidence="1">The sequence shown here is derived from an EMBL/GenBank/DDBJ whole genome shotgun (WGS) entry which is preliminary data.</text>
</comment>